<dbReference type="eggNOG" id="COG0745">
    <property type="taxonomic scope" value="Bacteria"/>
</dbReference>
<keyword evidence="2" id="KW-0597">Phosphoprotein</keyword>
<keyword evidence="1" id="KW-0238">DNA-binding</keyword>
<dbReference type="KEGG" id="ant:Arnit_3119"/>
<dbReference type="GO" id="GO:0003677">
    <property type="term" value="F:DNA binding"/>
    <property type="evidence" value="ECO:0007669"/>
    <property type="project" value="UniProtKB-KW"/>
</dbReference>
<evidence type="ECO:0000313" key="5">
    <source>
        <dbReference type="Proteomes" id="UP000000939"/>
    </source>
</evidence>
<dbReference type="AlphaFoldDB" id="D5V7Z5"/>
<dbReference type="EMBL" id="CP001999">
    <property type="protein sequence ID" value="ADG94765.1"/>
    <property type="molecule type" value="Genomic_DNA"/>
</dbReference>
<reference evidence="4 5" key="1">
    <citation type="journal article" date="2010" name="Stand. Genomic Sci.">
        <title>Complete genome sequence of Arcobacter nitrofigilis type strain (CI).</title>
        <authorList>
            <person name="Pati A."/>
            <person name="Gronow S."/>
            <person name="Lapidus A."/>
            <person name="Copeland A."/>
            <person name="Glavina Del Rio T."/>
            <person name="Nolan M."/>
            <person name="Lucas S."/>
            <person name="Tice H."/>
            <person name="Cheng J.F."/>
            <person name="Han C."/>
            <person name="Chertkov O."/>
            <person name="Bruce D."/>
            <person name="Tapia R."/>
            <person name="Goodwin L."/>
            <person name="Pitluck S."/>
            <person name="Liolios K."/>
            <person name="Ivanova N."/>
            <person name="Mavromatis K."/>
            <person name="Chen A."/>
            <person name="Palaniappan K."/>
            <person name="Land M."/>
            <person name="Hauser L."/>
            <person name="Chang Y.J."/>
            <person name="Jeffries C.D."/>
            <person name="Detter J.C."/>
            <person name="Rohde M."/>
            <person name="Goker M."/>
            <person name="Bristow J."/>
            <person name="Eisen J.A."/>
            <person name="Markowitz V."/>
            <person name="Hugenholtz P."/>
            <person name="Klenk H.P."/>
            <person name="Kyrpides N.C."/>
        </authorList>
    </citation>
    <scope>NUCLEOTIDE SEQUENCE [LARGE SCALE GENOMIC DNA]</scope>
    <source>
        <strain evidence="5">ATCC 33309 / DSM 7299 / CCUG 15893 / LMG 7604 / NCTC 12251 / CI</strain>
    </source>
</reference>
<dbReference type="PANTHER" id="PTHR43228:SF1">
    <property type="entry name" value="TWO-COMPONENT RESPONSE REGULATOR ARR22"/>
    <property type="match status" value="1"/>
</dbReference>
<dbReference type="InterPro" id="IPR036388">
    <property type="entry name" value="WH-like_DNA-bd_sf"/>
</dbReference>
<dbReference type="OrthoDB" id="5338800at2"/>
<dbReference type="GO" id="GO:0006355">
    <property type="term" value="P:regulation of DNA-templated transcription"/>
    <property type="evidence" value="ECO:0007669"/>
    <property type="project" value="InterPro"/>
</dbReference>
<dbReference type="InterPro" id="IPR001789">
    <property type="entry name" value="Sig_transdc_resp-reg_receiver"/>
</dbReference>
<evidence type="ECO:0000256" key="1">
    <source>
        <dbReference type="ARBA" id="ARBA00023125"/>
    </source>
</evidence>
<dbReference type="Gene3D" id="1.10.10.10">
    <property type="entry name" value="Winged helix-like DNA-binding domain superfamily/Winged helix DNA-binding domain"/>
    <property type="match status" value="1"/>
</dbReference>
<dbReference type="SMART" id="SM00448">
    <property type="entry name" value="REC"/>
    <property type="match status" value="1"/>
</dbReference>
<dbReference type="STRING" id="572480.Arnit_3119"/>
<dbReference type="Gene3D" id="3.40.50.2300">
    <property type="match status" value="1"/>
</dbReference>
<feature type="modified residue" description="4-aspartylphosphate" evidence="2">
    <location>
        <position position="60"/>
    </location>
</feature>
<dbReference type="SUPFAM" id="SSF46894">
    <property type="entry name" value="C-terminal effector domain of the bipartite response regulators"/>
    <property type="match status" value="1"/>
</dbReference>
<protein>
    <submittedName>
        <fullName evidence="4">Response regulator receiver protein</fullName>
    </submittedName>
</protein>
<evidence type="ECO:0000259" key="3">
    <source>
        <dbReference type="PROSITE" id="PS50110"/>
    </source>
</evidence>
<dbReference type="PROSITE" id="PS50110">
    <property type="entry name" value="RESPONSE_REGULATORY"/>
    <property type="match status" value="1"/>
</dbReference>
<dbReference type="RefSeq" id="WP_013136909.1">
    <property type="nucleotide sequence ID" value="NC_014166.1"/>
</dbReference>
<dbReference type="GO" id="GO:0000160">
    <property type="term" value="P:phosphorelay signal transduction system"/>
    <property type="evidence" value="ECO:0007669"/>
    <property type="project" value="InterPro"/>
</dbReference>
<dbReference type="InterPro" id="IPR011006">
    <property type="entry name" value="CheY-like_superfamily"/>
</dbReference>
<dbReference type="InterPro" id="IPR016032">
    <property type="entry name" value="Sig_transdc_resp-reg_C-effctor"/>
</dbReference>
<name>D5V7Z5_ARCNC</name>
<proteinExistence type="predicted"/>
<dbReference type="Pfam" id="PF00072">
    <property type="entry name" value="Response_reg"/>
    <property type="match status" value="1"/>
</dbReference>
<dbReference type="InterPro" id="IPR052048">
    <property type="entry name" value="ST_Response_Regulator"/>
</dbReference>
<accession>D5V7Z5</accession>
<evidence type="ECO:0000256" key="2">
    <source>
        <dbReference type="PROSITE-ProRule" id="PRU00169"/>
    </source>
</evidence>
<keyword evidence="5" id="KW-1185">Reference proteome</keyword>
<evidence type="ECO:0000313" key="4">
    <source>
        <dbReference type="EMBL" id="ADG94765.1"/>
    </source>
</evidence>
<gene>
    <name evidence="4" type="ordered locus">Arnit_3119</name>
</gene>
<dbReference type="PANTHER" id="PTHR43228">
    <property type="entry name" value="TWO-COMPONENT RESPONSE REGULATOR"/>
    <property type="match status" value="1"/>
</dbReference>
<dbReference type="SUPFAM" id="SSF52172">
    <property type="entry name" value="CheY-like"/>
    <property type="match status" value="1"/>
</dbReference>
<feature type="domain" description="Response regulatory" evidence="3">
    <location>
        <begin position="11"/>
        <end position="125"/>
    </location>
</feature>
<sequence>MNNLDILKELNVLHVDDNIQACENIKKTLEYYFKNVFIAHNGEEALEIYNTKECHLLIVDYDMPIMNGYEFLQIIREKDDEISAMIISSYDDKVKLKNAIGLNLLEYIVKPYGLDELKDVLNKFVKSLEKKELIRYYVTETLFYDRLKRTFIDDSKEYKFTSYEIKLIEYLFRYKNQVIKYDELLYILESSNQKSLINSVYNINKKLNIKLIENVKDMGYWLKR</sequence>
<organism evidence="4 5">
    <name type="scientific">Arcobacter nitrofigilis (strain ATCC 33309 / DSM 7299 / CCUG 15893 / LMG 7604 / NCTC 12251 / CI)</name>
    <name type="common">Campylobacter nitrofigilis</name>
    <dbReference type="NCBI Taxonomy" id="572480"/>
    <lineage>
        <taxon>Bacteria</taxon>
        <taxon>Pseudomonadati</taxon>
        <taxon>Campylobacterota</taxon>
        <taxon>Epsilonproteobacteria</taxon>
        <taxon>Campylobacterales</taxon>
        <taxon>Arcobacteraceae</taxon>
        <taxon>Arcobacter</taxon>
    </lineage>
</organism>
<dbReference type="Proteomes" id="UP000000939">
    <property type="component" value="Chromosome"/>
</dbReference>
<dbReference type="HOGENOM" id="CLU_000445_30_3_7"/>